<organism evidence="2 3">
    <name type="scientific">Stylonychia lemnae</name>
    <name type="common">Ciliate</name>
    <dbReference type="NCBI Taxonomy" id="5949"/>
    <lineage>
        <taxon>Eukaryota</taxon>
        <taxon>Sar</taxon>
        <taxon>Alveolata</taxon>
        <taxon>Ciliophora</taxon>
        <taxon>Intramacronucleata</taxon>
        <taxon>Spirotrichea</taxon>
        <taxon>Stichotrichia</taxon>
        <taxon>Sporadotrichida</taxon>
        <taxon>Oxytrichidae</taxon>
        <taxon>Stylonychinae</taxon>
        <taxon>Stylonychia</taxon>
    </lineage>
</organism>
<keyword evidence="1" id="KW-0472">Membrane</keyword>
<proteinExistence type="predicted"/>
<evidence type="ECO:0000313" key="2">
    <source>
        <dbReference type="EMBL" id="CDW91446.1"/>
    </source>
</evidence>
<dbReference type="OrthoDB" id="287304at2759"/>
<evidence type="ECO:0000256" key="1">
    <source>
        <dbReference type="SAM" id="Phobius"/>
    </source>
</evidence>
<feature type="transmembrane region" description="Helical" evidence="1">
    <location>
        <begin position="221"/>
        <end position="242"/>
    </location>
</feature>
<dbReference type="EMBL" id="CCKQ01019431">
    <property type="protein sequence ID" value="CDW91446.1"/>
    <property type="molecule type" value="Genomic_DNA"/>
</dbReference>
<keyword evidence="1" id="KW-0812">Transmembrane</keyword>
<dbReference type="AlphaFoldDB" id="A0A078BB77"/>
<keyword evidence="3" id="KW-1185">Reference proteome</keyword>
<sequence>MIEVVSQVGATVGAFIIVISLIGILFLTPFQRRWMYYIYSPIMLLNFAIMIALGLYINAMGDIGGNLIQDYCDDRFERWTKLNLGKFPANLDKHYSDLEKNLLCSKTCQCPKINFNLWTTSKLTSNINNIQVDYNSKYFTGNQQNVLYCLNDYAKNNQYFDYDVINYLTYIEGNHDCAGICQPIYFYTFTDIQAGPPTQSCRTFIQDDFMGSEGVFRRYSLIYFVAGAFVFMAWFFSFGICFRTEQKSRTRVEINK</sequence>
<feature type="transmembrane region" description="Helical" evidence="1">
    <location>
        <begin position="34"/>
        <end position="57"/>
    </location>
</feature>
<keyword evidence="1" id="KW-1133">Transmembrane helix</keyword>
<dbReference type="InParanoid" id="A0A078BB77"/>
<feature type="transmembrane region" description="Helical" evidence="1">
    <location>
        <begin position="6"/>
        <end position="27"/>
    </location>
</feature>
<accession>A0A078BB77</accession>
<dbReference type="Proteomes" id="UP000039865">
    <property type="component" value="Unassembled WGS sequence"/>
</dbReference>
<evidence type="ECO:0008006" key="4">
    <source>
        <dbReference type="Google" id="ProtNLM"/>
    </source>
</evidence>
<protein>
    <recommendedName>
        <fullName evidence="4">Tetraspanin family protein</fullName>
    </recommendedName>
</protein>
<evidence type="ECO:0000313" key="3">
    <source>
        <dbReference type="Proteomes" id="UP000039865"/>
    </source>
</evidence>
<reference evidence="2 3" key="1">
    <citation type="submission" date="2014-06" db="EMBL/GenBank/DDBJ databases">
        <authorList>
            <person name="Swart Estienne"/>
        </authorList>
    </citation>
    <scope>NUCLEOTIDE SEQUENCE [LARGE SCALE GENOMIC DNA]</scope>
    <source>
        <strain evidence="2 3">130c</strain>
    </source>
</reference>
<gene>
    <name evidence="2" type="primary">Contig7303.g7803</name>
    <name evidence="2" type="ORF">STYLEM_20601</name>
</gene>
<name>A0A078BB77_STYLE</name>